<dbReference type="InterPro" id="IPR038338">
    <property type="entry name" value="PriC_sf"/>
</dbReference>
<dbReference type="Pfam" id="PF07445">
    <property type="entry name" value="PriC"/>
    <property type="match status" value="1"/>
</dbReference>
<dbReference type="Proteomes" id="UP000018211">
    <property type="component" value="Unassembled WGS sequence"/>
</dbReference>
<keyword evidence="1" id="KW-0175">Coiled coil</keyword>
<proteinExistence type="predicted"/>
<dbReference type="EMBL" id="CAOF01000153">
    <property type="protein sequence ID" value="CCO48683.1"/>
    <property type="molecule type" value="Genomic_DNA"/>
</dbReference>
<dbReference type="InterPro" id="IPR010890">
    <property type="entry name" value="PriC"/>
</dbReference>
<protein>
    <submittedName>
        <fullName evidence="2">Primosomal replication priB and priC</fullName>
    </submittedName>
</protein>
<evidence type="ECO:0000256" key="1">
    <source>
        <dbReference type="SAM" id="Coils"/>
    </source>
</evidence>
<feature type="coiled-coil region" evidence="1">
    <location>
        <begin position="121"/>
        <end position="174"/>
    </location>
</feature>
<reference evidence="2 3" key="1">
    <citation type="journal article" date="2013" name="ISME J.">
        <title>Comparative genomics of pathogenic lineages of Vibrio nigripulchritudo identifies virulence-associated traits.</title>
        <authorList>
            <person name="Goudenege D."/>
            <person name="Labreuche Y."/>
            <person name="Krin E."/>
            <person name="Ansquer D."/>
            <person name="Mangenot S."/>
            <person name="Calteau A."/>
            <person name="Medigue C."/>
            <person name="Mazel D."/>
            <person name="Polz M.F."/>
            <person name="Le Roux F."/>
        </authorList>
    </citation>
    <scope>NUCLEOTIDE SEQUENCE [LARGE SCALE GENOMIC DNA]</scope>
    <source>
        <strain evidence="2 3">SOn1</strain>
    </source>
</reference>
<accession>A0AAV2VVC3</accession>
<organism evidence="2 3">
    <name type="scientific">Vibrio nigripulchritudo SOn1</name>
    <dbReference type="NCBI Taxonomy" id="1238450"/>
    <lineage>
        <taxon>Bacteria</taxon>
        <taxon>Pseudomonadati</taxon>
        <taxon>Pseudomonadota</taxon>
        <taxon>Gammaproteobacteria</taxon>
        <taxon>Vibrionales</taxon>
        <taxon>Vibrionaceae</taxon>
        <taxon>Vibrio</taxon>
    </lineage>
</organism>
<evidence type="ECO:0000313" key="3">
    <source>
        <dbReference type="Proteomes" id="UP000018211"/>
    </source>
</evidence>
<evidence type="ECO:0000313" key="2">
    <source>
        <dbReference type="EMBL" id="CCO48683.1"/>
    </source>
</evidence>
<name>A0AAV2VVC3_9VIBR</name>
<sequence>MSNFSSLKQKIEQLSEQAAQLDRQRGEHHQPLFDERLFHSRSRLLVPCVKELQATYDSIVREQESGRLTALRAEHLTSQMIAQMEAIQRELSTQTIRKSEIKHSSHFQKPINQLYQEMAQHQEWERRLKELVLEKQRELDASPAYMQGQAQQALVATEQRLKRCQESKLKLENQITYRERNQP</sequence>
<dbReference type="Gene3D" id="1.20.1270.340">
    <property type="match status" value="1"/>
</dbReference>
<dbReference type="RefSeq" id="WP_022613099.1">
    <property type="nucleotide sequence ID" value="NZ_LK391965.1"/>
</dbReference>
<gene>
    <name evidence="2" type="ORF">VIBNISOn1_60002</name>
</gene>
<dbReference type="AlphaFoldDB" id="A0AAV2VVC3"/>
<comment type="caution">
    <text evidence="2">The sequence shown here is derived from an EMBL/GenBank/DDBJ whole genome shotgun (WGS) entry which is preliminary data.</text>
</comment>